<evidence type="ECO:0000313" key="1">
    <source>
        <dbReference type="EMBL" id="KAA8528914.1"/>
    </source>
</evidence>
<dbReference type="AlphaFoldDB" id="A0A5J5AF76"/>
<evidence type="ECO:0000313" key="2">
    <source>
        <dbReference type="Proteomes" id="UP000325577"/>
    </source>
</evidence>
<name>A0A5J5AF76_9ASTE</name>
<proteinExistence type="predicted"/>
<organism evidence="1 2">
    <name type="scientific">Nyssa sinensis</name>
    <dbReference type="NCBI Taxonomy" id="561372"/>
    <lineage>
        <taxon>Eukaryota</taxon>
        <taxon>Viridiplantae</taxon>
        <taxon>Streptophyta</taxon>
        <taxon>Embryophyta</taxon>
        <taxon>Tracheophyta</taxon>
        <taxon>Spermatophyta</taxon>
        <taxon>Magnoliopsida</taxon>
        <taxon>eudicotyledons</taxon>
        <taxon>Gunneridae</taxon>
        <taxon>Pentapetalae</taxon>
        <taxon>asterids</taxon>
        <taxon>Cornales</taxon>
        <taxon>Nyssaceae</taxon>
        <taxon>Nyssa</taxon>
    </lineage>
</organism>
<keyword evidence="2" id="KW-1185">Reference proteome</keyword>
<dbReference type="EMBL" id="CM018044">
    <property type="protein sequence ID" value="KAA8528914.1"/>
    <property type="molecule type" value="Genomic_DNA"/>
</dbReference>
<accession>A0A5J5AF76</accession>
<protein>
    <submittedName>
        <fullName evidence="1">Uncharacterized protein</fullName>
    </submittedName>
</protein>
<gene>
    <name evidence="1" type="ORF">F0562_033598</name>
</gene>
<sequence length="87" mass="9846">MYMNFLFQLFERSDFKFLDILVVPFTAVPYFDFMGKGCGIGKKQGTCFGSQRLKCREEPSTTDVNRTLSLVAHGGLRAVQDLGFHLC</sequence>
<reference evidence="1 2" key="1">
    <citation type="submission" date="2019-09" db="EMBL/GenBank/DDBJ databases">
        <title>A chromosome-level genome assembly of the Chinese tupelo Nyssa sinensis.</title>
        <authorList>
            <person name="Yang X."/>
            <person name="Kang M."/>
            <person name="Yang Y."/>
            <person name="Xiong H."/>
            <person name="Wang M."/>
            <person name="Zhang Z."/>
            <person name="Wang Z."/>
            <person name="Wu H."/>
            <person name="Ma T."/>
            <person name="Liu J."/>
            <person name="Xi Z."/>
        </authorList>
    </citation>
    <scope>NUCLEOTIDE SEQUENCE [LARGE SCALE GENOMIC DNA]</scope>
    <source>
        <strain evidence="1">J267</strain>
        <tissue evidence="1">Leaf</tissue>
    </source>
</reference>
<dbReference type="Proteomes" id="UP000325577">
    <property type="component" value="Linkage Group LG20"/>
</dbReference>